<evidence type="ECO:0000256" key="1">
    <source>
        <dbReference type="ARBA" id="ARBA00004554"/>
    </source>
</evidence>
<dbReference type="Proteomes" id="UP000694723">
    <property type="component" value="Unplaced"/>
</dbReference>
<accession>A0A8D1V8K2</accession>
<dbReference type="Gene3D" id="1.20.1250.20">
    <property type="entry name" value="MFS general substrate transporter like domains"/>
    <property type="match status" value="1"/>
</dbReference>
<dbReference type="InterPro" id="IPR011701">
    <property type="entry name" value="MFS"/>
</dbReference>
<organism evidence="7 8">
    <name type="scientific">Sus scrofa</name>
    <name type="common">Pig</name>
    <dbReference type="NCBI Taxonomy" id="9823"/>
    <lineage>
        <taxon>Eukaryota</taxon>
        <taxon>Metazoa</taxon>
        <taxon>Chordata</taxon>
        <taxon>Craniata</taxon>
        <taxon>Vertebrata</taxon>
        <taxon>Euteleostomi</taxon>
        <taxon>Mammalia</taxon>
        <taxon>Eutheria</taxon>
        <taxon>Laurasiatheria</taxon>
        <taxon>Artiodactyla</taxon>
        <taxon>Suina</taxon>
        <taxon>Suidae</taxon>
        <taxon>Sus</taxon>
    </lineage>
</organism>
<feature type="transmembrane region" description="Helical" evidence="6">
    <location>
        <begin position="425"/>
        <end position="447"/>
    </location>
</feature>
<keyword evidence="5" id="KW-0325">Glycoprotein</keyword>
<keyword evidence="2 6" id="KW-0812">Transmembrane</keyword>
<keyword evidence="3 6" id="KW-1133">Transmembrane helix</keyword>
<evidence type="ECO:0000313" key="8">
    <source>
        <dbReference type="Proteomes" id="UP000694723"/>
    </source>
</evidence>
<feature type="transmembrane region" description="Helical" evidence="6">
    <location>
        <begin position="230"/>
        <end position="253"/>
    </location>
</feature>
<dbReference type="SUPFAM" id="SSF103473">
    <property type="entry name" value="MFS general substrate transporter"/>
    <property type="match status" value="1"/>
</dbReference>
<dbReference type="PANTHER" id="PTHR24064">
    <property type="entry name" value="SOLUTE CARRIER FAMILY 22 MEMBER"/>
    <property type="match status" value="1"/>
</dbReference>
<dbReference type="FunFam" id="1.20.1250.20:FF:000023">
    <property type="entry name" value="Solute carrier family 22 member 6"/>
    <property type="match status" value="1"/>
</dbReference>
<evidence type="ECO:0008006" key="9">
    <source>
        <dbReference type="Google" id="ProtNLM"/>
    </source>
</evidence>
<evidence type="ECO:0000256" key="3">
    <source>
        <dbReference type="ARBA" id="ARBA00022989"/>
    </source>
</evidence>
<evidence type="ECO:0000256" key="5">
    <source>
        <dbReference type="ARBA" id="ARBA00023180"/>
    </source>
</evidence>
<feature type="transmembrane region" description="Helical" evidence="6">
    <location>
        <begin position="259"/>
        <end position="278"/>
    </location>
</feature>
<proteinExistence type="predicted"/>
<dbReference type="InterPro" id="IPR036259">
    <property type="entry name" value="MFS_trans_sf"/>
</dbReference>
<feature type="transmembrane region" description="Helical" evidence="6">
    <location>
        <begin position="491"/>
        <end position="508"/>
    </location>
</feature>
<dbReference type="GO" id="GO:0022857">
    <property type="term" value="F:transmembrane transporter activity"/>
    <property type="evidence" value="ECO:0007669"/>
    <property type="project" value="InterPro"/>
</dbReference>
<feature type="transmembrane region" description="Helical" evidence="6">
    <location>
        <begin position="467"/>
        <end position="485"/>
    </location>
</feature>
<dbReference type="GO" id="GO:0016323">
    <property type="term" value="C:basolateral plasma membrane"/>
    <property type="evidence" value="ECO:0007669"/>
    <property type="project" value="UniProtKB-SubCell"/>
</dbReference>
<dbReference type="Ensembl" id="ENSSSCT00060047544.1">
    <property type="protein sequence ID" value="ENSSSCP00060020358.1"/>
    <property type="gene ID" value="ENSSSCG00060035052.1"/>
</dbReference>
<feature type="transmembrane region" description="Helical" evidence="6">
    <location>
        <begin position="173"/>
        <end position="196"/>
    </location>
</feature>
<protein>
    <recommendedName>
        <fullName evidence="9">Major facilitator superfamily (MFS) profile domain-containing protein</fullName>
    </recommendedName>
</protein>
<evidence type="ECO:0000256" key="2">
    <source>
        <dbReference type="ARBA" id="ARBA00022692"/>
    </source>
</evidence>
<name>A0A8D1V8K2_PIG</name>
<evidence type="ECO:0000256" key="6">
    <source>
        <dbReference type="SAM" id="Phobius"/>
    </source>
</evidence>
<dbReference type="CDD" id="cd17374">
    <property type="entry name" value="MFS_OAT"/>
    <property type="match status" value="1"/>
</dbReference>
<feature type="transmembrane region" description="Helical" evidence="6">
    <location>
        <begin position="401"/>
        <end position="419"/>
    </location>
</feature>
<keyword evidence="4 6" id="KW-0472">Membrane</keyword>
<feature type="transmembrane region" description="Helical" evidence="6">
    <location>
        <begin position="202"/>
        <end position="223"/>
    </location>
</feature>
<dbReference type="AlphaFoldDB" id="A0A8D1V8K2"/>
<feature type="transmembrane region" description="Helical" evidence="6">
    <location>
        <begin position="16"/>
        <end position="37"/>
    </location>
</feature>
<dbReference type="Pfam" id="PF07690">
    <property type="entry name" value="MFS_1"/>
    <property type="match status" value="1"/>
</dbReference>
<evidence type="ECO:0000313" key="7">
    <source>
        <dbReference type="Ensembl" id="ENSSSCP00060020358.1"/>
    </source>
</evidence>
<feature type="transmembrane region" description="Helical" evidence="6">
    <location>
        <begin position="343"/>
        <end position="361"/>
    </location>
</feature>
<sequence length="526" mass="58719">MAFEELLNQVGGLGKFQILQMVLALPCLMLTICQILLENFTAAIPAHRCWVHILDNDTVSDNDTGTLSPDVLLRISIPLDSNLKPEKCHRFLHSQWQLLHLNGTFPNVTDLDTEPCVDGWVYDRSSFSSTIVTEWDLVCDYQSQKPVVQFLFMLVCGVPGGHYSANRFGRKVILRWCLLQLAISGTCAAFAPNFLLYCSLRFWSGCSAVVLLSNNGMIILEWVRSQSKAMVLTVMQCALSLGQIILGGLAFVFRDWRTLQLVVSAPFFVFFFSSRYGLLSYSTTNKPEEGLKELKKAARRNGNKYAEATLNMEVTAMQDQLEGVQTNTTVLDLFHTPNLRKRICLLFFVRFAISIPFYSILTNLQYFGSNIFLFQVIFGALTASARYCALLVMNHMDHRRTQMLFLSLVGLSILVNTFVPQEMQTLRVTLASVGISFVAASATSFSVQLVELVPTIVRAKALGVDNVASRCGATLAPLLMTVAVYLPTLPWIIYAVSPILGGLVVFFLPETRNLPLLDTIQDVENE</sequence>
<evidence type="ECO:0000256" key="4">
    <source>
        <dbReference type="ARBA" id="ARBA00023136"/>
    </source>
</evidence>
<comment type="subcellular location">
    <subcellularLocation>
        <location evidence="1">Basolateral cell membrane</location>
        <topology evidence="1">Multi-pass membrane protein</topology>
    </subcellularLocation>
</comment>
<feature type="transmembrane region" description="Helical" evidence="6">
    <location>
        <begin position="367"/>
        <end position="389"/>
    </location>
</feature>
<reference evidence="7" key="1">
    <citation type="submission" date="2025-08" db="UniProtKB">
        <authorList>
            <consortium name="Ensembl"/>
        </authorList>
    </citation>
    <scope>IDENTIFICATION</scope>
</reference>